<dbReference type="AlphaFoldDB" id="I2PYM9"/>
<accession>I2PYM9</accession>
<evidence type="ECO:0000313" key="1">
    <source>
        <dbReference type="EMBL" id="EIG52635.1"/>
    </source>
</evidence>
<gene>
    <name evidence="1" type="ORF">DesU5LDRAFT_0934</name>
</gene>
<proteinExistence type="predicted"/>
<dbReference type="OrthoDB" id="5458769at2"/>
<dbReference type="EMBL" id="JH600068">
    <property type="protein sequence ID" value="EIG52635.1"/>
    <property type="molecule type" value="Genomic_DNA"/>
</dbReference>
<protein>
    <submittedName>
        <fullName evidence="1">Uncharacterized protein</fullName>
    </submittedName>
</protein>
<name>I2PYM9_9BACT</name>
<sequence length="178" mass="18654">METDRTREPVVVAEDAGIAGLETVFADLEVRLDALLEARLDAVETRRQEAEREALLARFAADNPDFTDLSAAGVLEAQKRGNPLLDDVGAYFAHHLAAAREAGDAALAKAREEAATQAEADALARFKAKRLAQTVTAAPTGAGRGRDVAPELAAPGKFGGINAVLAARLAARRQSAGI</sequence>
<dbReference type="eggNOG" id="ENOG5031GME">
    <property type="taxonomic scope" value="Bacteria"/>
</dbReference>
<organism evidence="1">
    <name type="scientific">Desulfovibrio sp. U5L</name>
    <dbReference type="NCBI Taxonomy" id="596152"/>
    <lineage>
        <taxon>Bacteria</taxon>
        <taxon>Pseudomonadati</taxon>
        <taxon>Thermodesulfobacteriota</taxon>
        <taxon>Desulfovibrionia</taxon>
        <taxon>Desulfovibrionales</taxon>
        <taxon>Desulfovibrionaceae</taxon>
        <taxon>Desulfovibrio</taxon>
    </lineage>
</organism>
<dbReference type="HOGENOM" id="CLU_1508301_0_0_7"/>
<reference evidence="1" key="1">
    <citation type="submission" date="2011-11" db="EMBL/GenBank/DDBJ databases">
        <title>Improved High-Quality Draft sequence of Desulfovibrio sp. U5L.</title>
        <authorList>
            <consortium name="US DOE Joint Genome Institute"/>
            <person name="Lucas S."/>
            <person name="Han J."/>
            <person name="Lapidus A."/>
            <person name="Cheng J.-F."/>
            <person name="Goodwin L."/>
            <person name="Pitluck S."/>
            <person name="Peters L."/>
            <person name="Ovchinnikova G."/>
            <person name="Held B."/>
            <person name="Detter J.C."/>
            <person name="Han C."/>
            <person name="Tapia R."/>
            <person name="Land M."/>
            <person name="Hauser L."/>
            <person name="Kyrpides N."/>
            <person name="Ivanova N."/>
            <person name="Pagani I."/>
            <person name="Gabster J."/>
            <person name="Walker C."/>
            <person name="Stolyar S."/>
            <person name="Stahl D."/>
            <person name="Arkin A."/>
            <person name="Dehal P."/>
            <person name="Hazen T."/>
            <person name="Woyke T."/>
        </authorList>
    </citation>
    <scope>NUCLEOTIDE SEQUENCE [LARGE SCALE GENOMIC DNA]</scope>
    <source>
        <strain evidence="1">U5L</strain>
    </source>
</reference>
<dbReference type="STRING" id="596152.DesU5LDRAFT_0934"/>